<dbReference type="PANTHER" id="PTHR34653:SF1">
    <property type="entry name" value="FLAGELLAR HOOK-BASAL BODY COMPLEX PROTEIN FLIE"/>
    <property type="match status" value="1"/>
</dbReference>
<comment type="subcellular location">
    <subcellularLocation>
        <location evidence="1 4">Bacterial flagellum basal body</location>
    </subcellularLocation>
</comment>
<evidence type="ECO:0000313" key="5">
    <source>
        <dbReference type="EMBL" id="MCO6051021.1"/>
    </source>
</evidence>
<keyword evidence="5" id="KW-0966">Cell projection</keyword>
<comment type="similarity">
    <text evidence="2 4">Belongs to the FliE family.</text>
</comment>
<evidence type="ECO:0000313" key="6">
    <source>
        <dbReference type="Proteomes" id="UP001205906"/>
    </source>
</evidence>
<keyword evidence="6" id="KW-1185">Reference proteome</keyword>
<dbReference type="Proteomes" id="UP001205906">
    <property type="component" value="Unassembled WGS sequence"/>
</dbReference>
<reference evidence="5 6" key="1">
    <citation type="submission" date="2022-06" db="EMBL/GenBank/DDBJ databases">
        <title>Mesorhizobium sp. strain RP14 Genome sequencing and assembly.</title>
        <authorList>
            <person name="Kim I."/>
        </authorList>
    </citation>
    <scope>NUCLEOTIDE SEQUENCE [LARGE SCALE GENOMIC DNA]</scope>
    <source>
        <strain evidence="6">RP14(2022)</strain>
    </source>
</reference>
<dbReference type="HAMAP" id="MF_00724">
    <property type="entry name" value="FliE"/>
    <property type="match status" value="1"/>
</dbReference>
<gene>
    <name evidence="4 5" type="primary">fliE</name>
    <name evidence="5" type="ORF">NGM99_14655</name>
</gene>
<dbReference type="RefSeq" id="WP_252820196.1">
    <property type="nucleotide sequence ID" value="NZ_JAMXQS010000007.1"/>
</dbReference>
<keyword evidence="3 4" id="KW-0975">Bacterial flagellum</keyword>
<evidence type="ECO:0000256" key="1">
    <source>
        <dbReference type="ARBA" id="ARBA00004117"/>
    </source>
</evidence>
<accession>A0ABT1CAL4</accession>
<organism evidence="5 6">
    <name type="scientific">Mesorhizobium liriopis</name>
    <dbReference type="NCBI Taxonomy" id="2953882"/>
    <lineage>
        <taxon>Bacteria</taxon>
        <taxon>Pseudomonadati</taxon>
        <taxon>Pseudomonadota</taxon>
        <taxon>Alphaproteobacteria</taxon>
        <taxon>Hyphomicrobiales</taxon>
        <taxon>Phyllobacteriaceae</taxon>
        <taxon>Mesorhizobium</taxon>
    </lineage>
</organism>
<keyword evidence="5" id="KW-0282">Flagellum</keyword>
<dbReference type="EMBL" id="JAMXQS010000007">
    <property type="protein sequence ID" value="MCO6051021.1"/>
    <property type="molecule type" value="Genomic_DNA"/>
</dbReference>
<dbReference type="Pfam" id="PF02049">
    <property type="entry name" value="FliE"/>
    <property type="match status" value="1"/>
</dbReference>
<evidence type="ECO:0000256" key="4">
    <source>
        <dbReference type="HAMAP-Rule" id="MF_00724"/>
    </source>
</evidence>
<sequence length="110" mass="11080">MVSALGPLNSASLFASQLGGGSSSSASSSSSATKIGGVQASFAATLQGLATQTVSTLQNAERVSMQGLQGKADTREVVDAVMGAEQSLQTAVAIRDKIVTAYLEVSRMAI</sequence>
<evidence type="ECO:0000256" key="2">
    <source>
        <dbReference type="ARBA" id="ARBA00009272"/>
    </source>
</evidence>
<keyword evidence="5" id="KW-0969">Cilium</keyword>
<proteinExistence type="inferred from homology"/>
<dbReference type="PANTHER" id="PTHR34653">
    <property type="match status" value="1"/>
</dbReference>
<evidence type="ECO:0000256" key="3">
    <source>
        <dbReference type="ARBA" id="ARBA00023143"/>
    </source>
</evidence>
<dbReference type="InterPro" id="IPR001624">
    <property type="entry name" value="FliE"/>
</dbReference>
<name>A0ABT1CAL4_9HYPH</name>
<comment type="caution">
    <text evidence="5">The sequence shown here is derived from an EMBL/GenBank/DDBJ whole genome shotgun (WGS) entry which is preliminary data.</text>
</comment>
<protein>
    <recommendedName>
        <fullName evidence="4">Flagellar hook-basal body complex protein FliE</fullName>
    </recommendedName>
</protein>